<reference evidence="3 4" key="1">
    <citation type="submission" date="2019-02" db="EMBL/GenBank/DDBJ databases">
        <title>Deep-cultivation of Planctomycetes and their phenomic and genomic characterization uncovers novel biology.</title>
        <authorList>
            <person name="Wiegand S."/>
            <person name="Jogler M."/>
            <person name="Boedeker C."/>
            <person name="Pinto D."/>
            <person name="Vollmers J."/>
            <person name="Rivas-Marin E."/>
            <person name="Kohn T."/>
            <person name="Peeters S.H."/>
            <person name="Heuer A."/>
            <person name="Rast P."/>
            <person name="Oberbeckmann S."/>
            <person name="Bunk B."/>
            <person name="Jeske O."/>
            <person name="Meyerdierks A."/>
            <person name="Storesund J.E."/>
            <person name="Kallscheuer N."/>
            <person name="Luecker S."/>
            <person name="Lage O.M."/>
            <person name="Pohl T."/>
            <person name="Merkel B.J."/>
            <person name="Hornburger P."/>
            <person name="Mueller R.-W."/>
            <person name="Bruemmer F."/>
            <person name="Labrenz M."/>
            <person name="Spormann A.M."/>
            <person name="Op Den Camp H."/>
            <person name="Overmann J."/>
            <person name="Amann R."/>
            <person name="Jetten M.S.M."/>
            <person name="Mascher T."/>
            <person name="Medema M.H."/>
            <person name="Devos D.P."/>
            <person name="Kaster A.-K."/>
            <person name="Ovreas L."/>
            <person name="Rohde M."/>
            <person name="Galperin M.Y."/>
            <person name="Jogler C."/>
        </authorList>
    </citation>
    <scope>NUCLEOTIDE SEQUENCE [LARGE SCALE GENOMIC DNA]</scope>
    <source>
        <strain evidence="3 4">Q31b</strain>
    </source>
</reference>
<dbReference type="InterPro" id="IPR012336">
    <property type="entry name" value="Thioredoxin-like_fold"/>
</dbReference>
<evidence type="ECO:0000256" key="1">
    <source>
        <dbReference type="SAM" id="SignalP"/>
    </source>
</evidence>
<dbReference type="Gene3D" id="3.40.30.10">
    <property type="entry name" value="Glutaredoxin"/>
    <property type="match status" value="1"/>
</dbReference>
<dbReference type="EMBL" id="SJPY01000001">
    <property type="protein sequence ID" value="TWU45469.1"/>
    <property type="molecule type" value="Genomic_DNA"/>
</dbReference>
<dbReference type="Pfam" id="PF13462">
    <property type="entry name" value="Thioredoxin_4"/>
    <property type="match status" value="1"/>
</dbReference>
<organism evidence="3 4">
    <name type="scientific">Novipirellula aureliae</name>
    <dbReference type="NCBI Taxonomy" id="2527966"/>
    <lineage>
        <taxon>Bacteria</taxon>
        <taxon>Pseudomonadati</taxon>
        <taxon>Planctomycetota</taxon>
        <taxon>Planctomycetia</taxon>
        <taxon>Pirellulales</taxon>
        <taxon>Pirellulaceae</taxon>
        <taxon>Novipirellula</taxon>
    </lineage>
</organism>
<evidence type="ECO:0000313" key="3">
    <source>
        <dbReference type="EMBL" id="TWU45469.1"/>
    </source>
</evidence>
<evidence type="ECO:0000259" key="2">
    <source>
        <dbReference type="Pfam" id="PF13462"/>
    </source>
</evidence>
<feature type="chain" id="PRO_5022794736" description="Thioredoxin-like fold domain-containing protein" evidence="1">
    <location>
        <begin position="34"/>
        <end position="231"/>
    </location>
</feature>
<dbReference type="AlphaFoldDB" id="A0A5C6EE22"/>
<comment type="caution">
    <text evidence="3">The sequence shown here is derived from an EMBL/GenBank/DDBJ whole genome shotgun (WGS) entry which is preliminary data.</text>
</comment>
<feature type="domain" description="Thioredoxin-like fold" evidence="2">
    <location>
        <begin position="59"/>
        <end position="207"/>
    </location>
</feature>
<proteinExistence type="predicted"/>
<evidence type="ECO:0000313" key="4">
    <source>
        <dbReference type="Proteomes" id="UP000315471"/>
    </source>
</evidence>
<dbReference type="Proteomes" id="UP000315471">
    <property type="component" value="Unassembled WGS sequence"/>
</dbReference>
<dbReference type="RefSeq" id="WP_197170818.1">
    <property type="nucleotide sequence ID" value="NZ_SJPY01000001.1"/>
</dbReference>
<dbReference type="SUPFAM" id="SSF52833">
    <property type="entry name" value="Thioredoxin-like"/>
    <property type="match status" value="1"/>
</dbReference>
<gene>
    <name evidence="3" type="ORF">Q31b_06410</name>
</gene>
<sequence length="231" mass="25568" precursor="true">MITSKWPRTDFRNFGLCIAALCFLLGPANVMFAEDNAAQKSPRKAVVLSNVKLDTSAWPMIGNPDAEKVFVELFDYTCSHCRETHQSIKGAKMTYGDRLAVLSLPVPMDGKCNPTVSSTRAASSEACDLAKLSIAVWAVDRAAFSGFHDFLFESRPTYNQALQRAFTIVDRDELNAMLASSIPTEFINKHVQLYQRAGSGTIPKLMFPRTTIVGAVHSTNELNSLIERHCF</sequence>
<name>A0A5C6EE22_9BACT</name>
<keyword evidence="1" id="KW-0732">Signal</keyword>
<protein>
    <recommendedName>
        <fullName evidence="2">Thioredoxin-like fold domain-containing protein</fullName>
    </recommendedName>
</protein>
<feature type="signal peptide" evidence="1">
    <location>
        <begin position="1"/>
        <end position="33"/>
    </location>
</feature>
<keyword evidence="4" id="KW-1185">Reference proteome</keyword>
<accession>A0A5C6EE22</accession>
<dbReference type="InterPro" id="IPR036249">
    <property type="entry name" value="Thioredoxin-like_sf"/>
</dbReference>